<dbReference type="AlphaFoldDB" id="A0AAW2I6H0"/>
<dbReference type="EMBL" id="JARGDH010000002">
    <property type="protein sequence ID" value="KAL0277712.1"/>
    <property type="molecule type" value="Genomic_DNA"/>
</dbReference>
<dbReference type="Gene3D" id="1.10.10.60">
    <property type="entry name" value="Homeodomain-like"/>
    <property type="match status" value="1"/>
</dbReference>
<comment type="caution">
    <text evidence="1">The sequence shown here is derived from an EMBL/GenBank/DDBJ whole genome shotgun (WGS) entry which is preliminary data.</text>
</comment>
<name>A0AAW2I6H0_9NEOP</name>
<proteinExistence type="predicted"/>
<protein>
    <submittedName>
        <fullName evidence="1">Uncharacterized protein</fullName>
    </submittedName>
</protein>
<organism evidence="1">
    <name type="scientific">Menopon gallinae</name>
    <name type="common">poultry shaft louse</name>
    <dbReference type="NCBI Taxonomy" id="328185"/>
    <lineage>
        <taxon>Eukaryota</taxon>
        <taxon>Metazoa</taxon>
        <taxon>Ecdysozoa</taxon>
        <taxon>Arthropoda</taxon>
        <taxon>Hexapoda</taxon>
        <taxon>Insecta</taxon>
        <taxon>Pterygota</taxon>
        <taxon>Neoptera</taxon>
        <taxon>Paraneoptera</taxon>
        <taxon>Psocodea</taxon>
        <taxon>Troctomorpha</taxon>
        <taxon>Phthiraptera</taxon>
        <taxon>Amblycera</taxon>
        <taxon>Menoponidae</taxon>
        <taxon>Menopon</taxon>
    </lineage>
</organism>
<evidence type="ECO:0000313" key="1">
    <source>
        <dbReference type="EMBL" id="KAL0277712.1"/>
    </source>
</evidence>
<sequence>MAILSYILEDDRYLQSSGNKIWKLAEEQGICPGRGFWSLKERYRKTIVRNIFRYPIDREIAAKLIQFSRANAKGELNIGICYFILRPHQYYVFYIYVFSGKAKIRHKIQINSRLMYPDIELVEDEPTVW</sequence>
<accession>A0AAW2I6H0</accession>
<reference evidence="1" key="1">
    <citation type="journal article" date="2024" name="Gigascience">
        <title>Chromosome-level genome of the poultry shaft louse Menopon gallinae provides insight into the host-switching and adaptive evolution of parasitic lice.</title>
        <authorList>
            <person name="Xu Y."/>
            <person name="Ma L."/>
            <person name="Liu S."/>
            <person name="Liang Y."/>
            <person name="Liu Q."/>
            <person name="He Z."/>
            <person name="Tian L."/>
            <person name="Duan Y."/>
            <person name="Cai W."/>
            <person name="Li H."/>
            <person name="Song F."/>
        </authorList>
    </citation>
    <scope>NUCLEOTIDE SEQUENCE</scope>
    <source>
        <strain evidence="1">Cailab_2023a</strain>
    </source>
</reference>
<gene>
    <name evidence="1" type="ORF">PYX00_004907</name>
</gene>